<feature type="region of interest" description="Disordered" evidence="6">
    <location>
        <begin position="1"/>
        <end position="21"/>
    </location>
</feature>
<dbReference type="AlphaFoldDB" id="A0A9N9UF66"/>
<keyword evidence="3 7" id="KW-0812">Transmembrane</keyword>
<comment type="subcellular location">
    <subcellularLocation>
        <location evidence="1">Membrane</location>
        <topology evidence="1">Multi-pass membrane protein</topology>
    </subcellularLocation>
</comment>
<evidence type="ECO:0000256" key="6">
    <source>
        <dbReference type="SAM" id="MobiDB-lite"/>
    </source>
</evidence>
<gene>
    <name evidence="9" type="ORF">CBYS24578_00007781</name>
</gene>
<dbReference type="PROSITE" id="PS00216">
    <property type="entry name" value="SUGAR_TRANSPORT_1"/>
    <property type="match status" value="1"/>
</dbReference>
<dbReference type="InterPro" id="IPR005829">
    <property type="entry name" value="Sugar_transporter_CS"/>
</dbReference>
<feature type="transmembrane region" description="Helical" evidence="7">
    <location>
        <begin position="318"/>
        <end position="345"/>
    </location>
</feature>
<feature type="transmembrane region" description="Helical" evidence="7">
    <location>
        <begin position="60"/>
        <end position="81"/>
    </location>
</feature>
<dbReference type="PROSITE" id="PS50850">
    <property type="entry name" value="MFS"/>
    <property type="match status" value="1"/>
</dbReference>
<dbReference type="Gene3D" id="1.20.1250.20">
    <property type="entry name" value="MFS general substrate transporter like domains"/>
    <property type="match status" value="1"/>
</dbReference>
<dbReference type="SUPFAM" id="SSF103473">
    <property type="entry name" value="MFS general substrate transporter"/>
    <property type="match status" value="1"/>
</dbReference>
<dbReference type="Pfam" id="PF07690">
    <property type="entry name" value="MFS_1"/>
    <property type="match status" value="1"/>
</dbReference>
<name>A0A9N9UF66_9HYPO</name>
<dbReference type="Proteomes" id="UP000754883">
    <property type="component" value="Unassembled WGS sequence"/>
</dbReference>
<dbReference type="GO" id="GO:0022857">
    <property type="term" value="F:transmembrane transporter activity"/>
    <property type="evidence" value="ECO:0007669"/>
    <property type="project" value="InterPro"/>
</dbReference>
<feature type="domain" description="Major facilitator superfamily (MFS) profile" evidence="8">
    <location>
        <begin position="57"/>
        <end position="504"/>
    </location>
</feature>
<feature type="transmembrane region" description="Helical" evidence="7">
    <location>
        <begin position="148"/>
        <end position="171"/>
    </location>
</feature>
<dbReference type="CDD" id="cd17316">
    <property type="entry name" value="MFS_SV2_like"/>
    <property type="match status" value="1"/>
</dbReference>
<keyword evidence="10" id="KW-1185">Reference proteome</keyword>
<organism evidence="9 10">
    <name type="scientific">Clonostachys byssicola</name>
    <dbReference type="NCBI Taxonomy" id="160290"/>
    <lineage>
        <taxon>Eukaryota</taxon>
        <taxon>Fungi</taxon>
        <taxon>Dikarya</taxon>
        <taxon>Ascomycota</taxon>
        <taxon>Pezizomycotina</taxon>
        <taxon>Sordariomycetes</taxon>
        <taxon>Hypocreomycetidae</taxon>
        <taxon>Hypocreales</taxon>
        <taxon>Bionectriaceae</taxon>
        <taxon>Clonostachys</taxon>
    </lineage>
</organism>
<sequence length="507" mass="54711">MDAQAGAPDKGDTKTLEPVVSHEHGTADSIRNLPLAVDTNLRLVDEAIEAIGFGRFQIQLTLTSGFGFLVDQMILVAISLLTPQSAMEFGPQYPTLLSASNYAGLFVGAIVLGGFADNIGRRLIWQLSIFAVSVAALLVAAMPNWAGLNAMLAILGFFGGGNLAIDLTLLAESIPRKWGFVLSGLAAIWGLGNTLTGLIAWPLLVTFGCESGSTPATCHKEDNMGWRYLYITVGGLCLIMAAIRVFVLSTLESPRWLVSCGRVSEAVDVLNKIAAINKADYAASADDFIRMEVSVNQTKSLSENLQRAKRLVTGGKQIWLVTCLAFMWMLIGIAYPLYTVFLPYYLASHGASFGESSNYTTYRDWTVSSVVGIFGPFLSMWMVSNKWLRSKRSLFITAAISAIFSGAFTTVRNDAQNLAFSCMINFWLNALYAIVYSYTPQSLSVENRGLGNGLAMALGRMSSLSAPFIATFGDVTSPVPIFVACGCFVIIGLIGLVLPVDTEPFSY</sequence>
<dbReference type="GO" id="GO:0016020">
    <property type="term" value="C:membrane"/>
    <property type="evidence" value="ECO:0007669"/>
    <property type="project" value="UniProtKB-SubCell"/>
</dbReference>
<comment type="caution">
    <text evidence="9">The sequence shown here is derived from an EMBL/GenBank/DDBJ whole genome shotgun (WGS) entry which is preliminary data.</text>
</comment>
<keyword evidence="5 7" id="KW-0472">Membrane</keyword>
<accession>A0A9N9UF66</accession>
<feature type="compositionally biased region" description="Basic and acidic residues" evidence="6">
    <location>
        <begin position="9"/>
        <end position="21"/>
    </location>
</feature>
<dbReference type="InterPro" id="IPR036259">
    <property type="entry name" value="MFS_trans_sf"/>
</dbReference>
<feature type="transmembrane region" description="Helical" evidence="7">
    <location>
        <begin position="178"/>
        <end position="205"/>
    </location>
</feature>
<dbReference type="PANTHER" id="PTHR23511">
    <property type="entry name" value="SYNAPTIC VESICLE GLYCOPROTEIN 2"/>
    <property type="match status" value="1"/>
</dbReference>
<evidence type="ECO:0000313" key="10">
    <source>
        <dbReference type="Proteomes" id="UP000754883"/>
    </source>
</evidence>
<evidence type="ECO:0000256" key="1">
    <source>
        <dbReference type="ARBA" id="ARBA00004141"/>
    </source>
</evidence>
<evidence type="ECO:0000256" key="4">
    <source>
        <dbReference type="ARBA" id="ARBA00022989"/>
    </source>
</evidence>
<feature type="transmembrane region" description="Helical" evidence="7">
    <location>
        <begin position="479"/>
        <end position="500"/>
    </location>
</feature>
<feature type="transmembrane region" description="Helical" evidence="7">
    <location>
        <begin position="365"/>
        <end position="382"/>
    </location>
</feature>
<evidence type="ECO:0000256" key="2">
    <source>
        <dbReference type="ARBA" id="ARBA00022448"/>
    </source>
</evidence>
<keyword evidence="4 7" id="KW-1133">Transmembrane helix</keyword>
<dbReference type="InterPro" id="IPR011701">
    <property type="entry name" value="MFS"/>
</dbReference>
<evidence type="ECO:0000259" key="8">
    <source>
        <dbReference type="PROSITE" id="PS50850"/>
    </source>
</evidence>
<proteinExistence type="predicted"/>
<evidence type="ECO:0000256" key="3">
    <source>
        <dbReference type="ARBA" id="ARBA00022692"/>
    </source>
</evidence>
<evidence type="ECO:0000313" key="9">
    <source>
        <dbReference type="EMBL" id="CAG9986585.1"/>
    </source>
</evidence>
<feature type="transmembrane region" description="Helical" evidence="7">
    <location>
        <begin position="93"/>
        <end position="116"/>
    </location>
</feature>
<feature type="transmembrane region" description="Helical" evidence="7">
    <location>
        <begin position="418"/>
        <end position="438"/>
    </location>
</feature>
<dbReference type="EMBL" id="CABFNO020001405">
    <property type="protein sequence ID" value="CAG9986585.1"/>
    <property type="molecule type" value="Genomic_DNA"/>
</dbReference>
<feature type="transmembrane region" description="Helical" evidence="7">
    <location>
        <begin position="225"/>
        <end position="247"/>
    </location>
</feature>
<dbReference type="InterPro" id="IPR020846">
    <property type="entry name" value="MFS_dom"/>
</dbReference>
<evidence type="ECO:0000256" key="5">
    <source>
        <dbReference type="ARBA" id="ARBA00023136"/>
    </source>
</evidence>
<reference evidence="9" key="1">
    <citation type="submission" date="2021-10" db="EMBL/GenBank/DDBJ databases">
        <authorList>
            <person name="Piombo E."/>
        </authorList>
    </citation>
    <scope>NUCLEOTIDE SEQUENCE</scope>
</reference>
<evidence type="ECO:0000256" key="7">
    <source>
        <dbReference type="SAM" id="Phobius"/>
    </source>
</evidence>
<keyword evidence="2" id="KW-0813">Transport</keyword>
<feature type="transmembrane region" description="Helical" evidence="7">
    <location>
        <begin position="123"/>
        <end position="142"/>
    </location>
</feature>
<dbReference type="PANTHER" id="PTHR23511:SF4">
    <property type="entry name" value="MAJOR FACILITATOR SUPERFAMILY (MFS) PROFILE DOMAIN-CONTAINING PROTEIN"/>
    <property type="match status" value="1"/>
</dbReference>
<dbReference type="OrthoDB" id="3936150at2759"/>
<protein>
    <recommendedName>
        <fullName evidence="8">Major facilitator superfamily (MFS) profile domain-containing protein</fullName>
    </recommendedName>
</protein>